<keyword evidence="2 5" id="KW-0436">Ligase</keyword>
<evidence type="ECO:0000256" key="2">
    <source>
        <dbReference type="ARBA" id="ARBA00022598"/>
    </source>
</evidence>
<evidence type="ECO:0000256" key="1">
    <source>
        <dbReference type="ARBA" id="ARBA00006432"/>
    </source>
</evidence>
<dbReference type="InterPro" id="IPR000873">
    <property type="entry name" value="AMP-dep_synth/lig_dom"/>
</dbReference>
<feature type="domain" description="AMP-binding enzyme C-terminal" evidence="4">
    <location>
        <begin position="427"/>
        <end position="497"/>
    </location>
</feature>
<dbReference type="InterPro" id="IPR025110">
    <property type="entry name" value="AMP-bd_C"/>
</dbReference>
<dbReference type="PANTHER" id="PTHR43201">
    <property type="entry name" value="ACYL-COA SYNTHETASE"/>
    <property type="match status" value="1"/>
</dbReference>
<dbReference type="SUPFAM" id="SSF56801">
    <property type="entry name" value="Acetyl-CoA synthetase-like"/>
    <property type="match status" value="1"/>
</dbReference>
<gene>
    <name evidence="5" type="ORF">GCM10009727_48150</name>
</gene>
<dbReference type="RefSeq" id="WP_344271108.1">
    <property type="nucleotide sequence ID" value="NZ_BAAAMR010000044.1"/>
</dbReference>
<dbReference type="Gene3D" id="3.40.50.12780">
    <property type="entry name" value="N-terminal domain of ligase-like"/>
    <property type="match status" value="1"/>
</dbReference>
<organism evidence="5 6">
    <name type="scientific">Actinomadura napierensis</name>
    <dbReference type="NCBI Taxonomy" id="267854"/>
    <lineage>
        <taxon>Bacteria</taxon>
        <taxon>Bacillati</taxon>
        <taxon>Actinomycetota</taxon>
        <taxon>Actinomycetes</taxon>
        <taxon>Streptosporangiales</taxon>
        <taxon>Thermomonosporaceae</taxon>
        <taxon>Actinomadura</taxon>
    </lineage>
</organism>
<dbReference type="EMBL" id="BAAAMR010000044">
    <property type="protein sequence ID" value="GAA2146661.1"/>
    <property type="molecule type" value="Genomic_DNA"/>
</dbReference>
<dbReference type="InterPro" id="IPR042099">
    <property type="entry name" value="ANL_N_sf"/>
</dbReference>
<dbReference type="Gene3D" id="3.30.300.30">
    <property type="match status" value="1"/>
</dbReference>
<name>A0ABP5LG67_9ACTN</name>
<evidence type="ECO:0000259" key="3">
    <source>
        <dbReference type="Pfam" id="PF00501"/>
    </source>
</evidence>
<sequence length="532" mass="56979">MTPQAGAVAVGATVDEVFRERLASEPDAEFVKCGSEWLTFAQLDDRTDRLAAGLASLGVGRGTTVATLLPNRIETVEILLAVAKLGAVQAPLNYWLKGEFLEYQLGDCGASVLIADGLGYAAARDLLASTAIVHCVVVDGVPSDSTIPYADLQGERRPFESVSEPGDLMSIMYTSGTTAAAKGCMLSSGYYVSVGRAYGLRRWCVPGDRMYTGFPMFHTSGQMVAFMTALVNGASISIAPEFHASTFIEDAAADGATTLVGVGVMGNLLLAQPPSAADGAHPFRLAVWVPMGEEEQRRFEERFATPVISEGYGQTECVPITVSAPDGMRARGTSGQVSPLLEVAIVDGADNEVPLGEAGEIVVRPRVPNAMYSGYWRKPDITLAAWSSLWHHTGDFGRLDADGFVTFVDRKKDMLRRRGENVSALALENLIRTHPAVADVAVSPVPGPFGDDDIKASIVLAAGAALEPGEFREFMKDKVAYFAVPRYVDLRDHLPVNALSRVMKHVLCDEGVTEAMWDLERRGLAAAEEESA</sequence>
<comment type="similarity">
    <text evidence="1">Belongs to the ATP-dependent AMP-binding enzyme family.</text>
</comment>
<evidence type="ECO:0000313" key="5">
    <source>
        <dbReference type="EMBL" id="GAA2146661.1"/>
    </source>
</evidence>
<dbReference type="GO" id="GO:0016874">
    <property type="term" value="F:ligase activity"/>
    <property type="evidence" value="ECO:0007669"/>
    <property type="project" value="UniProtKB-KW"/>
</dbReference>
<evidence type="ECO:0000259" key="4">
    <source>
        <dbReference type="Pfam" id="PF13193"/>
    </source>
</evidence>
<dbReference type="Proteomes" id="UP001501020">
    <property type="component" value="Unassembled WGS sequence"/>
</dbReference>
<feature type="domain" description="AMP-dependent synthetase/ligase" evidence="3">
    <location>
        <begin position="18"/>
        <end position="376"/>
    </location>
</feature>
<keyword evidence="6" id="KW-1185">Reference proteome</keyword>
<comment type="caution">
    <text evidence="5">The sequence shown here is derived from an EMBL/GenBank/DDBJ whole genome shotgun (WGS) entry which is preliminary data.</text>
</comment>
<protein>
    <submittedName>
        <fullName evidence="5">ATP-dependent acyl-CoA ligase</fullName>
    </submittedName>
</protein>
<reference evidence="6" key="1">
    <citation type="journal article" date="2019" name="Int. J. Syst. Evol. Microbiol.">
        <title>The Global Catalogue of Microorganisms (GCM) 10K type strain sequencing project: providing services to taxonomists for standard genome sequencing and annotation.</title>
        <authorList>
            <consortium name="The Broad Institute Genomics Platform"/>
            <consortium name="The Broad Institute Genome Sequencing Center for Infectious Disease"/>
            <person name="Wu L."/>
            <person name="Ma J."/>
        </authorList>
    </citation>
    <scope>NUCLEOTIDE SEQUENCE [LARGE SCALE GENOMIC DNA]</scope>
    <source>
        <strain evidence="6">JCM 13850</strain>
    </source>
</reference>
<evidence type="ECO:0000313" key="6">
    <source>
        <dbReference type="Proteomes" id="UP001501020"/>
    </source>
</evidence>
<dbReference type="Pfam" id="PF00501">
    <property type="entry name" value="AMP-binding"/>
    <property type="match status" value="1"/>
</dbReference>
<dbReference type="PANTHER" id="PTHR43201:SF5">
    <property type="entry name" value="MEDIUM-CHAIN ACYL-COA LIGASE ACSF2, MITOCHONDRIAL"/>
    <property type="match status" value="1"/>
</dbReference>
<accession>A0ABP5LG67</accession>
<proteinExistence type="inferred from homology"/>
<dbReference type="Pfam" id="PF13193">
    <property type="entry name" value="AMP-binding_C"/>
    <property type="match status" value="1"/>
</dbReference>
<dbReference type="InterPro" id="IPR045851">
    <property type="entry name" value="AMP-bd_C_sf"/>
</dbReference>